<dbReference type="InterPro" id="IPR036571">
    <property type="entry name" value="MECDP_synthase_sf"/>
</dbReference>
<dbReference type="RefSeq" id="WP_145378851.1">
    <property type="nucleotide sequence ID" value="NZ_CP036276.1"/>
</dbReference>
<dbReference type="EMBL" id="CP036276">
    <property type="protein sequence ID" value="QDU46326.1"/>
    <property type="molecule type" value="Genomic_DNA"/>
</dbReference>
<feature type="binding site" evidence="7">
    <location>
        <begin position="13"/>
        <end position="15"/>
    </location>
    <ligand>
        <name>4-CDP-2-C-methyl-D-erythritol 2-phosphate</name>
        <dbReference type="ChEBI" id="CHEBI:57919"/>
    </ligand>
</feature>
<dbReference type="KEGG" id="sdyn:Mal52_48450"/>
<dbReference type="Gene3D" id="3.30.1330.50">
    <property type="entry name" value="2-C-methyl-D-erythritol 2,4-cyclodiphosphate synthase"/>
    <property type="match status" value="1"/>
</dbReference>
<comment type="pathway">
    <text evidence="2 7">Isoprenoid biosynthesis; isopentenyl diphosphate biosynthesis via DXP pathway; isopentenyl diphosphate from 1-deoxy-D-xylulose 5-phosphate: step 4/6.</text>
</comment>
<dbReference type="NCBIfam" id="TIGR00151">
    <property type="entry name" value="ispF"/>
    <property type="match status" value="1"/>
</dbReference>
<evidence type="ECO:0000256" key="1">
    <source>
        <dbReference type="ARBA" id="ARBA00000200"/>
    </source>
</evidence>
<organism evidence="10 11">
    <name type="scientific">Symmachiella dynata</name>
    <dbReference type="NCBI Taxonomy" id="2527995"/>
    <lineage>
        <taxon>Bacteria</taxon>
        <taxon>Pseudomonadati</taxon>
        <taxon>Planctomycetota</taxon>
        <taxon>Planctomycetia</taxon>
        <taxon>Planctomycetales</taxon>
        <taxon>Planctomycetaceae</taxon>
        <taxon>Symmachiella</taxon>
    </lineage>
</organism>
<keyword evidence="4 7" id="KW-0479">Metal-binding</keyword>
<dbReference type="EC" id="4.6.1.12" evidence="3 7"/>
<dbReference type="GO" id="GO:0046872">
    <property type="term" value="F:metal ion binding"/>
    <property type="evidence" value="ECO:0007669"/>
    <property type="project" value="UniProtKB-KW"/>
</dbReference>
<keyword evidence="6 7" id="KW-0456">Lyase</keyword>
<dbReference type="Proteomes" id="UP000319383">
    <property type="component" value="Chromosome"/>
</dbReference>
<dbReference type="PROSITE" id="PS01350">
    <property type="entry name" value="ISPF"/>
    <property type="match status" value="1"/>
</dbReference>
<evidence type="ECO:0000256" key="2">
    <source>
        <dbReference type="ARBA" id="ARBA00004709"/>
    </source>
</evidence>
<dbReference type="UniPathway" id="UPA00056">
    <property type="reaction ID" value="UER00095"/>
</dbReference>
<gene>
    <name evidence="7 10" type="primary">ispF</name>
    <name evidence="10" type="ORF">Mal52_48450</name>
</gene>
<dbReference type="InterPro" id="IPR020555">
    <property type="entry name" value="MECDP_synthase_CS"/>
</dbReference>
<evidence type="ECO:0000256" key="6">
    <source>
        <dbReference type="ARBA" id="ARBA00023239"/>
    </source>
</evidence>
<feature type="binding site" evidence="7">
    <location>
        <position position="147"/>
    </location>
    <ligand>
        <name>4-CDP-2-C-methyl-D-erythritol 2-phosphate</name>
        <dbReference type="ChEBI" id="CHEBI:57919"/>
    </ligand>
</feature>
<dbReference type="AlphaFoldDB" id="A0A517ZV66"/>
<evidence type="ECO:0000256" key="4">
    <source>
        <dbReference type="ARBA" id="ARBA00022723"/>
    </source>
</evidence>
<feature type="binding site" evidence="7">
    <location>
        <begin position="61"/>
        <end position="63"/>
    </location>
    <ligand>
        <name>4-CDP-2-C-methyl-D-erythritol 2-phosphate</name>
        <dbReference type="ChEBI" id="CHEBI:57919"/>
    </ligand>
</feature>
<protein>
    <recommendedName>
        <fullName evidence="3 7">2-C-methyl-D-erythritol 2,4-cyclodiphosphate synthase</fullName>
        <shortName evidence="7">MECDP-synthase</shortName>
        <shortName evidence="7">MECPP-synthase</shortName>
        <shortName evidence="7">MECPS</shortName>
        <ecNumber evidence="3 7">4.6.1.12</ecNumber>
    </recommendedName>
</protein>
<dbReference type="Pfam" id="PF02542">
    <property type="entry name" value="YgbB"/>
    <property type="match status" value="1"/>
</dbReference>
<dbReference type="GO" id="GO:0008685">
    <property type="term" value="F:2-C-methyl-D-erythritol 2,4-cyclodiphosphate synthase activity"/>
    <property type="evidence" value="ECO:0007669"/>
    <property type="project" value="UniProtKB-UniRule"/>
</dbReference>
<evidence type="ECO:0000259" key="9">
    <source>
        <dbReference type="Pfam" id="PF02542"/>
    </source>
</evidence>
<comment type="cofactor">
    <cofactor evidence="7">
        <name>a divalent metal cation</name>
        <dbReference type="ChEBI" id="CHEBI:60240"/>
    </cofactor>
    <text evidence="7">Binds 1 divalent metal cation per subunit.</text>
</comment>
<evidence type="ECO:0000256" key="5">
    <source>
        <dbReference type="ARBA" id="ARBA00023229"/>
    </source>
</evidence>
<comment type="catalytic activity">
    <reaction evidence="1 7 8">
        <text>4-CDP-2-C-methyl-D-erythritol 2-phosphate = 2-C-methyl-D-erythritol 2,4-cyclic diphosphate + CMP</text>
        <dbReference type="Rhea" id="RHEA:23864"/>
        <dbReference type="ChEBI" id="CHEBI:57919"/>
        <dbReference type="ChEBI" id="CHEBI:58483"/>
        <dbReference type="ChEBI" id="CHEBI:60377"/>
        <dbReference type="EC" id="4.6.1.12"/>
    </reaction>
</comment>
<keyword evidence="5 7" id="KW-0414">Isoprene biosynthesis</keyword>
<feature type="site" description="Transition state stabilizer" evidence="7">
    <location>
        <position position="39"/>
    </location>
</feature>
<accession>A0A517ZV66</accession>
<dbReference type="SUPFAM" id="SSF69765">
    <property type="entry name" value="IpsF-like"/>
    <property type="match status" value="1"/>
</dbReference>
<keyword evidence="11" id="KW-1185">Reference proteome</keyword>
<feature type="binding site" evidence="7">
    <location>
        <begin position="39"/>
        <end position="40"/>
    </location>
    <ligand>
        <name>4-CDP-2-C-methyl-D-erythritol 2-phosphate</name>
        <dbReference type="ChEBI" id="CHEBI:57919"/>
    </ligand>
</feature>
<feature type="binding site" evidence="7">
    <location>
        <begin position="66"/>
        <end position="70"/>
    </location>
    <ligand>
        <name>4-CDP-2-C-methyl-D-erythritol 2-phosphate</name>
        <dbReference type="ChEBI" id="CHEBI:57919"/>
    </ligand>
</feature>
<evidence type="ECO:0000313" key="10">
    <source>
        <dbReference type="EMBL" id="QDU46326.1"/>
    </source>
</evidence>
<dbReference type="CDD" id="cd00554">
    <property type="entry name" value="MECDP_synthase"/>
    <property type="match status" value="1"/>
</dbReference>
<feature type="binding site" evidence="7">
    <location>
        <position position="15"/>
    </location>
    <ligand>
        <name>a divalent metal cation</name>
        <dbReference type="ChEBI" id="CHEBI:60240"/>
    </ligand>
</feature>
<dbReference type="PANTHER" id="PTHR43181">
    <property type="entry name" value="2-C-METHYL-D-ERYTHRITOL 2,4-CYCLODIPHOSPHATE SYNTHASE, CHLOROPLASTIC"/>
    <property type="match status" value="1"/>
</dbReference>
<feature type="domain" description="2-C-methyl-D-erythritol 2,4-cyclodiphosphate synthase" evidence="9">
    <location>
        <begin position="6"/>
        <end position="159"/>
    </location>
</feature>
<comment type="subunit">
    <text evidence="7">Homotrimer.</text>
</comment>
<evidence type="ECO:0000256" key="8">
    <source>
        <dbReference type="RuleBase" id="RU004395"/>
    </source>
</evidence>
<evidence type="ECO:0000256" key="7">
    <source>
        <dbReference type="HAMAP-Rule" id="MF_00107"/>
    </source>
</evidence>
<proteinExistence type="inferred from homology"/>
<dbReference type="GO" id="GO:0019288">
    <property type="term" value="P:isopentenyl diphosphate biosynthetic process, methylerythritol 4-phosphate pathway"/>
    <property type="evidence" value="ECO:0007669"/>
    <property type="project" value="UniProtKB-UniRule"/>
</dbReference>
<evidence type="ECO:0000313" key="11">
    <source>
        <dbReference type="Proteomes" id="UP000319383"/>
    </source>
</evidence>
<comment type="caution">
    <text evidence="7">Lacks conserved residue(s) required for the propagation of feature annotation.</text>
</comment>
<feature type="binding site" evidence="7">
    <location>
        <position position="13"/>
    </location>
    <ligand>
        <name>a divalent metal cation</name>
        <dbReference type="ChEBI" id="CHEBI:60240"/>
    </ligand>
</feature>
<evidence type="ECO:0000256" key="3">
    <source>
        <dbReference type="ARBA" id="ARBA00012579"/>
    </source>
</evidence>
<feature type="binding site" evidence="7">
    <location>
        <position position="47"/>
    </location>
    <ligand>
        <name>a divalent metal cation</name>
        <dbReference type="ChEBI" id="CHEBI:60240"/>
    </ligand>
</feature>
<dbReference type="GO" id="GO:0016114">
    <property type="term" value="P:terpenoid biosynthetic process"/>
    <property type="evidence" value="ECO:0007669"/>
    <property type="project" value="InterPro"/>
</dbReference>
<feature type="site" description="Transition state stabilizer" evidence="7">
    <location>
        <position position="138"/>
    </location>
</feature>
<name>A0A517ZV66_9PLAN</name>
<dbReference type="PANTHER" id="PTHR43181:SF1">
    <property type="entry name" value="2-C-METHYL-D-ERYTHRITOL 2,4-CYCLODIPHOSPHATE SYNTHASE, CHLOROPLASTIC"/>
    <property type="match status" value="1"/>
</dbReference>
<dbReference type="HAMAP" id="MF_00107">
    <property type="entry name" value="IspF"/>
    <property type="match status" value="1"/>
</dbReference>
<reference evidence="10 11" key="1">
    <citation type="submission" date="2019-02" db="EMBL/GenBank/DDBJ databases">
        <title>Deep-cultivation of Planctomycetes and their phenomic and genomic characterization uncovers novel biology.</title>
        <authorList>
            <person name="Wiegand S."/>
            <person name="Jogler M."/>
            <person name="Boedeker C."/>
            <person name="Pinto D."/>
            <person name="Vollmers J."/>
            <person name="Rivas-Marin E."/>
            <person name="Kohn T."/>
            <person name="Peeters S.H."/>
            <person name="Heuer A."/>
            <person name="Rast P."/>
            <person name="Oberbeckmann S."/>
            <person name="Bunk B."/>
            <person name="Jeske O."/>
            <person name="Meyerdierks A."/>
            <person name="Storesund J.E."/>
            <person name="Kallscheuer N."/>
            <person name="Luecker S."/>
            <person name="Lage O.M."/>
            <person name="Pohl T."/>
            <person name="Merkel B.J."/>
            <person name="Hornburger P."/>
            <person name="Mueller R.-W."/>
            <person name="Bruemmer F."/>
            <person name="Labrenz M."/>
            <person name="Spormann A.M."/>
            <person name="Op den Camp H."/>
            <person name="Overmann J."/>
            <person name="Amann R."/>
            <person name="Jetten M.S.M."/>
            <person name="Mascher T."/>
            <person name="Medema M.H."/>
            <person name="Devos D.P."/>
            <person name="Kaster A.-K."/>
            <person name="Ovreas L."/>
            <person name="Rohde M."/>
            <person name="Galperin M.Y."/>
            <person name="Jogler C."/>
        </authorList>
    </citation>
    <scope>NUCLEOTIDE SEQUENCE [LARGE SCALE GENOMIC DNA]</scope>
    <source>
        <strain evidence="10 11">Mal52</strain>
    </source>
</reference>
<dbReference type="InterPro" id="IPR003526">
    <property type="entry name" value="MECDP_synthase"/>
</dbReference>
<comment type="function">
    <text evidence="7">Involved in the biosynthesis of isopentenyl diphosphate (IPP) and dimethylallyl diphosphate (DMAPP), two major building blocks of isoprenoid compounds. Catalyzes the conversion of 4-diphosphocytidyl-2-C-methyl-D-erythritol 2-phosphate (CDP-ME2P) to 2-C-methyl-D-erythritol 2,4-cyclodiphosphate (ME-CPP) with a corresponding release of cytidine 5-monophosphate (CMP).</text>
</comment>
<comment type="similarity">
    <text evidence="7 8">Belongs to the IspF family.</text>
</comment>
<sequence>MNPPDLRVGMGHDTHRLEMGRPLVLGGVSVEFDHGLAGHSDADVLLHAIIDALLGAAGMGDIGEEFPNTDAQFAGIDSAELLKRTWEKVRAERWQLMNLDCTIHAQQPKLAPYKPQIHRRLAELLGIAEAVVNVKAKTGEHVGPIGRGESMDATAVVLLWRENS</sequence>